<dbReference type="PROSITE" id="PS01206">
    <property type="entry name" value="ASC"/>
    <property type="match status" value="1"/>
</dbReference>
<keyword evidence="5 12" id="KW-1133">Transmembrane helix</keyword>
<evidence type="ECO:0000256" key="10">
    <source>
        <dbReference type="ARBA" id="ARBA00023303"/>
    </source>
</evidence>
<protein>
    <submittedName>
        <fullName evidence="13">Uncharacterized protein</fullName>
    </submittedName>
</protein>
<dbReference type="GeneID" id="110250081"/>
<dbReference type="GO" id="GO:0005886">
    <property type="term" value="C:plasma membrane"/>
    <property type="evidence" value="ECO:0007669"/>
    <property type="project" value="TreeGrafter"/>
</dbReference>
<evidence type="ECO:0000313" key="13">
    <source>
        <dbReference type="EnsemblMetazoa" id="XP_020912339.1"/>
    </source>
</evidence>
<dbReference type="Pfam" id="PF00858">
    <property type="entry name" value="ASC"/>
    <property type="match status" value="1"/>
</dbReference>
<dbReference type="Gene3D" id="1.10.287.770">
    <property type="entry name" value="YojJ-like"/>
    <property type="match status" value="1"/>
</dbReference>
<dbReference type="InterPro" id="IPR001873">
    <property type="entry name" value="ENaC"/>
</dbReference>
<dbReference type="OrthoDB" id="5966159at2759"/>
<keyword evidence="6" id="KW-0915">Sodium</keyword>
<dbReference type="Proteomes" id="UP000887567">
    <property type="component" value="Unplaced"/>
</dbReference>
<keyword evidence="3 11" id="KW-0894">Sodium channel</keyword>
<evidence type="ECO:0000256" key="12">
    <source>
        <dbReference type="SAM" id="Phobius"/>
    </source>
</evidence>
<evidence type="ECO:0000256" key="5">
    <source>
        <dbReference type="ARBA" id="ARBA00022989"/>
    </source>
</evidence>
<proteinExistence type="inferred from homology"/>
<keyword evidence="9 11" id="KW-0739">Sodium transport</keyword>
<evidence type="ECO:0000256" key="8">
    <source>
        <dbReference type="ARBA" id="ARBA00023136"/>
    </source>
</evidence>
<evidence type="ECO:0000256" key="1">
    <source>
        <dbReference type="ARBA" id="ARBA00004141"/>
    </source>
</evidence>
<dbReference type="Gene3D" id="2.60.470.10">
    <property type="entry name" value="Acid-sensing ion channels like domains"/>
    <property type="match status" value="1"/>
</dbReference>
<dbReference type="AlphaFoldDB" id="A0A913XZX0"/>
<comment type="subcellular location">
    <subcellularLocation>
        <location evidence="1">Membrane</location>
        <topology evidence="1">Multi-pass membrane protein</topology>
    </subcellularLocation>
</comment>
<evidence type="ECO:0000313" key="14">
    <source>
        <dbReference type="Proteomes" id="UP000887567"/>
    </source>
</evidence>
<dbReference type="EnsemblMetazoa" id="XM_021056680.2">
    <property type="protein sequence ID" value="XP_020912339.1"/>
    <property type="gene ID" value="LOC110250081"/>
</dbReference>
<comment type="similarity">
    <text evidence="11">Belongs to the amiloride-sensitive sodium channel (TC 1.A.6) family.</text>
</comment>
<dbReference type="PANTHER" id="PTHR11690">
    <property type="entry name" value="AMILORIDE-SENSITIVE SODIUM CHANNEL-RELATED"/>
    <property type="match status" value="1"/>
</dbReference>
<dbReference type="InterPro" id="IPR020903">
    <property type="entry name" value="ENaC_CS"/>
</dbReference>
<sequence length="506" mass="57523">MSSVERMDMSHSRKPSLRSYLQDFSGYTTLHGLSFVFGSGGIIRRVVWMLLVLGGVGICTKQLIVSFQKLQDHEHVISKDIIPESKLTFPAVTICNINMMKKSRINGTEAQVFIDKLNPFKTSKELSKRQLNDSFDISKAVKEHGYKVKDLVKVCVWDGKDGNSCNPLNNFTTRFSYLYGQCHTFNSGQHGHPLLSSTSSELVNGLILLLEVRKDEYYGLSSYFNAGARVVVHDQIEQPNIERDGIDIKTRSMTTIKIQRHEYNRLKPPYKSKCGSKKLETSKVYSLSTCLLECSTRKVVKKCGCKLFGMANLTEFSQIKYCNPDEMISCGVYTMTKKKYLRTLSSILSTLTFGYRLPNNPQECGCPRPCKEIKYSTRVNDANFLTSDVFLDDVADSISAITKYVSRVYLKFLLDKKRDTVIHLSVHYEDLNRYITTERPSYDINLFGADVGGYIGLFLGCSVITIFEFIDLIIVCCLGRCLQAKTKERNTNDDEEQHDETHLNEM</sequence>
<evidence type="ECO:0000256" key="11">
    <source>
        <dbReference type="RuleBase" id="RU000679"/>
    </source>
</evidence>
<dbReference type="GO" id="GO:0015280">
    <property type="term" value="F:ligand-gated sodium channel activity"/>
    <property type="evidence" value="ECO:0007669"/>
    <property type="project" value="TreeGrafter"/>
</dbReference>
<dbReference type="RefSeq" id="XP_020912339.1">
    <property type="nucleotide sequence ID" value="XM_021056680.2"/>
</dbReference>
<evidence type="ECO:0000256" key="2">
    <source>
        <dbReference type="ARBA" id="ARBA00022448"/>
    </source>
</evidence>
<keyword evidence="14" id="KW-1185">Reference proteome</keyword>
<evidence type="ECO:0000256" key="4">
    <source>
        <dbReference type="ARBA" id="ARBA00022692"/>
    </source>
</evidence>
<dbReference type="KEGG" id="epa:110250081"/>
<dbReference type="PANTHER" id="PTHR11690:SF222">
    <property type="entry name" value="AMILORIDE-SENSITIVE SODIUM CHANNEL SUBUNIT GAMMA"/>
    <property type="match status" value="1"/>
</dbReference>
<dbReference type="PRINTS" id="PR01078">
    <property type="entry name" value="AMINACHANNEL"/>
</dbReference>
<keyword evidence="10 11" id="KW-0407">Ion channel</keyword>
<evidence type="ECO:0000256" key="9">
    <source>
        <dbReference type="ARBA" id="ARBA00023201"/>
    </source>
</evidence>
<keyword evidence="7 11" id="KW-0406">Ion transport</keyword>
<evidence type="ECO:0000256" key="6">
    <source>
        <dbReference type="ARBA" id="ARBA00023053"/>
    </source>
</evidence>
<evidence type="ECO:0000256" key="3">
    <source>
        <dbReference type="ARBA" id="ARBA00022461"/>
    </source>
</evidence>
<dbReference type="OMA" id="SICIREN"/>
<reference evidence="13" key="1">
    <citation type="submission" date="2022-11" db="UniProtKB">
        <authorList>
            <consortium name="EnsemblMetazoa"/>
        </authorList>
    </citation>
    <scope>IDENTIFICATION</scope>
</reference>
<organism evidence="13 14">
    <name type="scientific">Exaiptasia diaphana</name>
    <name type="common">Tropical sea anemone</name>
    <name type="synonym">Aiptasia pulchella</name>
    <dbReference type="NCBI Taxonomy" id="2652724"/>
    <lineage>
        <taxon>Eukaryota</taxon>
        <taxon>Metazoa</taxon>
        <taxon>Cnidaria</taxon>
        <taxon>Anthozoa</taxon>
        <taxon>Hexacorallia</taxon>
        <taxon>Actiniaria</taxon>
        <taxon>Aiptasiidae</taxon>
        <taxon>Exaiptasia</taxon>
    </lineage>
</organism>
<accession>A0A913XZX0</accession>
<keyword evidence="4 11" id="KW-0812">Transmembrane</keyword>
<feature type="transmembrane region" description="Helical" evidence="12">
    <location>
        <begin position="454"/>
        <end position="479"/>
    </location>
</feature>
<keyword evidence="2 11" id="KW-0813">Transport</keyword>
<evidence type="ECO:0000256" key="7">
    <source>
        <dbReference type="ARBA" id="ARBA00023065"/>
    </source>
</evidence>
<name>A0A913XZX0_EXADI</name>
<keyword evidence="8 12" id="KW-0472">Membrane</keyword>